<feature type="chain" id="PRO_5015198801" evidence="1">
    <location>
        <begin position="28"/>
        <end position="900"/>
    </location>
</feature>
<feature type="signal peptide" evidence="1">
    <location>
        <begin position="1"/>
        <end position="27"/>
    </location>
</feature>
<dbReference type="InterPro" id="IPR012334">
    <property type="entry name" value="Pectin_lyas_fold"/>
</dbReference>
<dbReference type="Proteomes" id="UP000241769">
    <property type="component" value="Unassembled WGS sequence"/>
</dbReference>
<accession>A0A2P6NFD2</accession>
<evidence type="ECO:0000259" key="2">
    <source>
        <dbReference type="PROSITE" id="PS50206"/>
    </source>
</evidence>
<evidence type="ECO:0000313" key="4">
    <source>
        <dbReference type="Proteomes" id="UP000241769"/>
    </source>
</evidence>
<dbReference type="Gene3D" id="2.160.20.10">
    <property type="entry name" value="Single-stranded right-handed beta-helix, Pectin lyase-like"/>
    <property type="match status" value="2"/>
</dbReference>
<dbReference type="CDD" id="cd23668">
    <property type="entry name" value="GH55_beta13glucanase-like"/>
    <property type="match status" value="1"/>
</dbReference>
<dbReference type="GO" id="GO:0004650">
    <property type="term" value="F:polygalacturonase activity"/>
    <property type="evidence" value="ECO:0007669"/>
    <property type="project" value="InterPro"/>
</dbReference>
<dbReference type="FunFam" id="2.160.20.10:FF:000049">
    <property type="entry name" value="Putative exo-beta-1,3-glucanase"/>
    <property type="match status" value="1"/>
</dbReference>
<keyword evidence="1" id="KW-0732">Signal</keyword>
<dbReference type="PROSITE" id="PS51257">
    <property type="entry name" value="PROKAR_LIPOPROTEIN"/>
    <property type="match status" value="1"/>
</dbReference>
<feature type="domain" description="Rhodanese" evidence="2">
    <location>
        <begin position="674"/>
        <end position="716"/>
    </location>
</feature>
<dbReference type="InterPro" id="IPR011050">
    <property type="entry name" value="Pectin_lyase_fold/virulence"/>
</dbReference>
<dbReference type="InterPro" id="IPR001763">
    <property type="entry name" value="Rhodanese-like_dom"/>
</dbReference>
<gene>
    <name evidence="3" type="ORF">PROFUN_09746</name>
</gene>
<dbReference type="PANTHER" id="PTHR33928:SF2">
    <property type="entry name" value="PECTATE LYASE SUPERFAMILY PROTEIN DOMAIN-CONTAINING PROTEIN-RELATED"/>
    <property type="match status" value="1"/>
</dbReference>
<organism evidence="3 4">
    <name type="scientific">Planoprotostelium fungivorum</name>
    <dbReference type="NCBI Taxonomy" id="1890364"/>
    <lineage>
        <taxon>Eukaryota</taxon>
        <taxon>Amoebozoa</taxon>
        <taxon>Evosea</taxon>
        <taxon>Variosea</taxon>
        <taxon>Cavosteliida</taxon>
        <taxon>Cavosteliaceae</taxon>
        <taxon>Planoprotostelium</taxon>
    </lineage>
</organism>
<evidence type="ECO:0000313" key="3">
    <source>
        <dbReference type="EMBL" id="PRP82635.1"/>
    </source>
</evidence>
<dbReference type="InterPro" id="IPR024535">
    <property type="entry name" value="RHGA/B-epi-like_pectate_lyase"/>
</dbReference>
<name>A0A2P6NFD2_9EUKA</name>
<reference evidence="3 4" key="1">
    <citation type="journal article" date="2018" name="Genome Biol. Evol.">
        <title>Multiple Roots of Fruiting Body Formation in Amoebozoa.</title>
        <authorList>
            <person name="Hillmann F."/>
            <person name="Forbes G."/>
            <person name="Novohradska S."/>
            <person name="Ferling I."/>
            <person name="Riege K."/>
            <person name="Groth M."/>
            <person name="Westermann M."/>
            <person name="Marz M."/>
            <person name="Spaller T."/>
            <person name="Winckler T."/>
            <person name="Schaap P."/>
            <person name="Glockner G."/>
        </authorList>
    </citation>
    <scope>NUCLEOTIDE SEQUENCE [LARGE SCALE GENOMIC DNA]</scope>
    <source>
        <strain evidence="3 4">Jena</strain>
    </source>
</reference>
<dbReference type="PROSITE" id="PS50206">
    <property type="entry name" value="RHODANESE_3"/>
    <property type="match status" value="1"/>
</dbReference>
<dbReference type="AlphaFoldDB" id="A0A2P6NFD2"/>
<dbReference type="OrthoDB" id="1046782at2759"/>
<comment type="caution">
    <text evidence="3">The sequence shown here is derived from an EMBL/GenBank/DDBJ whole genome shotgun (WGS) entry which is preliminary data.</text>
</comment>
<dbReference type="PANTHER" id="PTHR33928">
    <property type="entry name" value="POLYGALACTURONASE QRT3"/>
    <property type="match status" value="1"/>
</dbReference>
<dbReference type="SUPFAM" id="SSF51126">
    <property type="entry name" value="Pectin lyase-like"/>
    <property type="match status" value="2"/>
</dbReference>
<dbReference type="InParanoid" id="A0A2P6NFD2"/>
<dbReference type="InterPro" id="IPR039279">
    <property type="entry name" value="QRT3-like"/>
</dbReference>
<sequence length="900" mass="96500">MSGIYKRTDMRSAAALVLLSALSLAIAQSCSLSPSHASGAPHWLGDASLRNGRSPYNGDGSYSVFRNVLDFGARGNGASDDTAAITNALNAGNRCVSGCNSTTVYPALVYFPSGTYLVSSPLRIPYDTQMVGDANSPPVFKLASNFPQGWFLDADPYGNDGNGWFTGPNNFYRQIRNFVIDYTSVPPTTNVAGVHWRVAQATSLTNIQFIMSSAGNTQHQGVWMEDGSGGFFSDLVFSGGNFGIWVGNQQFTSRNLTFSGCKTAIFMNWNWAWTFKSVNIDKCQIGIDLSSSQQNQTVGSLALLDVSISNTPVAIKTSMTSATWPPTDGTLIVDNLVLNNVSTSVLGANSPLVEGGTMTIGSWGQGHIYDNARSGSFFAGKLNAPPKNSILLDSTTGRFFERPRPQYSEYSINDVINVKNEGAMGDGNTDDTAALTATLKRWAGCKIIYFPYGVYSIRSTLYVPPGSRIVGQAWSQIRADGSFFSDMNNPKPAVQVGLPGQTGVAEISDMIFTTGGNTAGAIVVEWNIRGDSQGSAGMWDCHFRIGGAIGTNMGLRECPAGSSPSSQCMGAHTLLHMTSTSSAYLENVWAWTADHDLEIGDGQFMISGRGMLIESQGPVWLYGTASEHNVLYQYSLMNANNVLMAMIQTESPYYQGTPQAPAPFFSDSRYSDPVFNCNGNYRCGFAWAVNIVNSYGVYLYGAGLYSWYSNYDQTCLNTNNCQQDMISVTNNNNGNQPGIYLYNVNTIASVNMVTSNGRATIFQRDHQANAVGAGGGFCSTILADLTNAGSAINPITNPLPTFVPTVPVPTFNPTPTTATPVPTNKPSPPPQQCQHSNCGAAACCPDARNGEQCYDANMYNCAVDSGNGNTYLCWGQQKSCSGACFDGNIYKCVNGSLQPK</sequence>
<keyword evidence="4" id="KW-1185">Reference proteome</keyword>
<dbReference type="EMBL" id="MDYQ01000099">
    <property type="protein sequence ID" value="PRP82635.1"/>
    <property type="molecule type" value="Genomic_DNA"/>
</dbReference>
<protein>
    <submittedName>
        <fullName evidence="3">Glycoside hydrolase family 55 protein</fullName>
    </submittedName>
</protein>
<proteinExistence type="predicted"/>
<dbReference type="STRING" id="1890364.A0A2P6NFD2"/>
<dbReference type="Pfam" id="PF12708">
    <property type="entry name" value="Pect-lyase_RHGA_epim"/>
    <property type="match status" value="2"/>
</dbReference>
<keyword evidence="3" id="KW-0378">Hydrolase</keyword>
<evidence type="ECO:0000256" key="1">
    <source>
        <dbReference type="SAM" id="SignalP"/>
    </source>
</evidence>